<evidence type="ECO:0000256" key="1">
    <source>
        <dbReference type="SAM" id="Coils"/>
    </source>
</evidence>
<dbReference type="EMBL" id="HACM01010841">
    <property type="protein sequence ID" value="CRZ11283.1"/>
    <property type="molecule type" value="Transcribed_RNA"/>
</dbReference>
<feature type="region of interest" description="Disordered" evidence="2">
    <location>
        <begin position="946"/>
        <end position="970"/>
    </location>
</feature>
<name>A0A0H5RB89_9EUKA</name>
<feature type="non-terminal residue" evidence="4">
    <location>
        <position position="1"/>
    </location>
</feature>
<feature type="coiled-coil region" evidence="1">
    <location>
        <begin position="551"/>
        <end position="578"/>
    </location>
</feature>
<dbReference type="Pfam" id="PF10358">
    <property type="entry name" value="NT-C2"/>
    <property type="match status" value="1"/>
</dbReference>
<keyword evidence="1" id="KW-0175">Coiled coil</keyword>
<organism evidence="4">
    <name type="scientific">Spongospora subterranea</name>
    <dbReference type="NCBI Taxonomy" id="70186"/>
    <lineage>
        <taxon>Eukaryota</taxon>
        <taxon>Sar</taxon>
        <taxon>Rhizaria</taxon>
        <taxon>Endomyxa</taxon>
        <taxon>Phytomyxea</taxon>
        <taxon>Plasmodiophorida</taxon>
        <taxon>Plasmodiophoridae</taxon>
        <taxon>Spongospora</taxon>
    </lineage>
</organism>
<sequence length="970" mass="109634">WSDSPIIPFNVGSDYHNVNDLILRSQRIVENLNVGKPRSVMAGRLFSRQKLSYKFEIHDLTLLVSESSELTGVVAVWKSGQHSSSSPLLILSGGKFRIAQPLSITCSIKKGKAKPSSLSFQYQRPKDGAVKLFGKARIDLRSLCTSSSIDAQTLAVRDFQLQDCKDNEAIAKVRIAVTRSSEDLDSDQQQEFDIANIFNDDKEYVSATKIGADDVFNTQNESLSKHVKDLEKQLSNERVTKEELIKQVDDLTARLFQETIRYEDELAKRDGQGKLQLQSTISTLQESANKEIQLLKQENRDRKVRSEARESLLQREIEQIRTDFESKARSNKIDRQKEEELNKVKQELDLTKQQLQTSQQELILARSNMGKVKDQSRDIDRGKFANPALTRNEPSLQDAKHDDEPEHAKKKEDPVDLALLEKIVMAMKVSVDGVVDRQRVRVIAEDAARKVGKLKSEAALNTAQTAQPKESADEKLSALKNELKLAQEDAATQSKKARMAENAKLMASKQFELEKKWRETLQKQIEAGGGAVITDVPAPQSGKESLQAAEKERYEEALATANAEISQLKASLKEVDKAKTEAIKTMERRITELNDNQPARNASQGDGSVTQATAQQQANDELRVEISKARNALYKVQAELDQIGQERDLIQTQNRKRQSELDMALKLVEVEKKWKEQLQRQLDEIAANDKFLESDLTDSKRRLNDTAEELDRTKQQITDLKQQLEASRATASSVQPAEMVMAIKKERDLLVDRANIAEKSNRELQSKIDAANLQLQQLTAVVDSLKEENRNVSQDSRRSAEKSNAHVALEIQSGSSQAPRSPKAMDKVWERRAKDAEEMLKMAQSSFAETTKILEERSAILDEELIETRQRLCALSDELIKRDEQIDSLKGKLQEGFRERLGMTDYMNELEIDLANNKARFVDTVDELSNLENENFRLRDKLSHLGVKLSPPSRSHPRFASEKDKSSQLP</sequence>
<evidence type="ECO:0000259" key="3">
    <source>
        <dbReference type="Pfam" id="PF10358"/>
    </source>
</evidence>
<protein>
    <recommendedName>
        <fullName evidence="3">C2 NT-type domain-containing protein</fullName>
    </recommendedName>
</protein>
<evidence type="ECO:0000313" key="4">
    <source>
        <dbReference type="EMBL" id="CRZ11283.1"/>
    </source>
</evidence>
<feature type="coiled-coil region" evidence="1">
    <location>
        <begin position="469"/>
        <end position="496"/>
    </location>
</feature>
<accession>A0A0H5RB89</accession>
<feature type="coiled-coil region" evidence="1">
    <location>
        <begin position="754"/>
        <end position="795"/>
    </location>
</feature>
<reference evidence="4" key="1">
    <citation type="submission" date="2015-04" db="EMBL/GenBank/DDBJ databases">
        <title>The genome sequence of the plant pathogenic Rhizarian Plasmodiophora brassicae reveals insights in its biotrophic life cycle and the origin of chitin synthesis.</title>
        <authorList>
            <person name="Schwelm A."/>
            <person name="Fogelqvist J."/>
            <person name="Knaust A."/>
            <person name="Julke S."/>
            <person name="Lilja T."/>
            <person name="Dhandapani V."/>
            <person name="Bonilla-Rosso G."/>
            <person name="Karlsson M."/>
            <person name="Shevchenko A."/>
            <person name="Choi S.R."/>
            <person name="Kim H.G."/>
            <person name="Park J.Y."/>
            <person name="Lim Y.P."/>
            <person name="Ludwig-Muller J."/>
            <person name="Dixelius C."/>
        </authorList>
    </citation>
    <scope>NUCLEOTIDE SEQUENCE</scope>
    <source>
        <tissue evidence="4">Potato root galls</tissue>
    </source>
</reference>
<feature type="compositionally biased region" description="Basic and acidic residues" evidence="2">
    <location>
        <begin position="371"/>
        <end position="383"/>
    </location>
</feature>
<feature type="coiled-coil region" evidence="1">
    <location>
        <begin position="334"/>
        <end position="361"/>
    </location>
</feature>
<dbReference type="AlphaFoldDB" id="A0A0H5RB89"/>
<feature type="region of interest" description="Disordered" evidence="2">
    <location>
        <begin position="367"/>
        <end position="413"/>
    </location>
</feature>
<feature type="domain" description="C2 NT-type" evidence="3">
    <location>
        <begin position="48"/>
        <end position="184"/>
    </location>
</feature>
<feature type="compositionally biased region" description="Basic and acidic residues" evidence="2">
    <location>
        <begin position="398"/>
        <end position="413"/>
    </location>
</feature>
<proteinExistence type="predicted"/>
<feature type="coiled-coil region" evidence="1">
    <location>
        <begin position="675"/>
        <end position="730"/>
    </location>
</feature>
<feature type="compositionally biased region" description="Polar residues" evidence="2">
    <location>
        <begin position="593"/>
        <end position="616"/>
    </location>
</feature>
<feature type="compositionally biased region" description="Basic and acidic residues" evidence="2">
    <location>
        <begin position="959"/>
        <end position="970"/>
    </location>
</feature>
<feature type="coiled-coil region" evidence="1">
    <location>
        <begin position="220"/>
        <end position="254"/>
    </location>
</feature>
<feature type="region of interest" description="Disordered" evidence="2">
    <location>
        <begin position="589"/>
        <end position="616"/>
    </location>
</feature>
<dbReference type="InterPro" id="IPR019448">
    <property type="entry name" value="NT-C2"/>
</dbReference>
<evidence type="ECO:0000256" key="2">
    <source>
        <dbReference type="SAM" id="MobiDB-lite"/>
    </source>
</evidence>